<dbReference type="AlphaFoldDB" id="A0A285PIJ7"/>
<sequence>MLRKLYDWTMSLAASPRASWALGSVSFIESSVFPIPPDTLLIPMVIAKRQKAWIYAFICTITSVLGGLLGYAIGALLFDQVAQPILQFYGYADKFSDFANRYNEWGVWIVLIAGLTPFPYKVITIASGATGLPITVFTLASVVARGLRFFILAALLYWLGPPIRDFIERRLGLVFTGAMVLLIGGFVAAKYLLQ</sequence>
<accession>A0A285PIJ7</accession>
<feature type="transmembrane region" description="Helical" evidence="1">
    <location>
        <begin position="135"/>
        <end position="159"/>
    </location>
</feature>
<proteinExistence type="predicted"/>
<dbReference type="EMBL" id="OBEL01000009">
    <property type="protein sequence ID" value="SNZ21544.1"/>
    <property type="molecule type" value="Genomic_DNA"/>
</dbReference>
<dbReference type="OrthoDB" id="9810270at2"/>
<keyword evidence="1" id="KW-0472">Membrane</keyword>
<protein>
    <submittedName>
        <fullName evidence="3">Membrane protein YqaA, SNARE-associated domain</fullName>
    </submittedName>
</protein>
<dbReference type="GO" id="GO:0005886">
    <property type="term" value="C:plasma membrane"/>
    <property type="evidence" value="ECO:0007669"/>
    <property type="project" value="TreeGrafter"/>
</dbReference>
<keyword evidence="1" id="KW-0812">Transmembrane</keyword>
<keyword evidence="4" id="KW-1185">Reference proteome</keyword>
<dbReference type="InterPro" id="IPR032816">
    <property type="entry name" value="VTT_dom"/>
</dbReference>
<evidence type="ECO:0000256" key="1">
    <source>
        <dbReference type="SAM" id="Phobius"/>
    </source>
</evidence>
<dbReference type="Proteomes" id="UP000219439">
    <property type="component" value="Unassembled WGS sequence"/>
</dbReference>
<reference evidence="3 4" key="1">
    <citation type="submission" date="2017-09" db="EMBL/GenBank/DDBJ databases">
        <authorList>
            <person name="Ehlers B."/>
            <person name="Leendertz F.H."/>
        </authorList>
    </citation>
    <scope>NUCLEOTIDE SEQUENCE [LARGE SCALE GENOMIC DNA]</scope>
    <source>
        <strain evidence="3 4">DSM 18289</strain>
    </source>
</reference>
<organism evidence="3 4">
    <name type="scientific">Cohaesibacter gelatinilyticus</name>
    <dbReference type="NCBI Taxonomy" id="372072"/>
    <lineage>
        <taxon>Bacteria</taxon>
        <taxon>Pseudomonadati</taxon>
        <taxon>Pseudomonadota</taxon>
        <taxon>Alphaproteobacteria</taxon>
        <taxon>Hyphomicrobiales</taxon>
        <taxon>Cohaesibacteraceae</taxon>
    </lineage>
</organism>
<dbReference type="InterPro" id="IPR051311">
    <property type="entry name" value="DedA_domain"/>
</dbReference>
<keyword evidence="1" id="KW-1133">Transmembrane helix</keyword>
<feature type="transmembrane region" description="Helical" evidence="1">
    <location>
        <begin position="171"/>
        <end position="193"/>
    </location>
</feature>
<gene>
    <name evidence="3" type="ORF">SAMN06265368_4667</name>
</gene>
<feature type="transmembrane region" description="Helical" evidence="1">
    <location>
        <begin position="105"/>
        <end position="123"/>
    </location>
</feature>
<name>A0A285PIJ7_9HYPH</name>
<dbReference type="Pfam" id="PF09335">
    <property type="entry name" value="VTT_dom"/>
    <property type="match status" value="1"/>
</dbReference>
<feature type="domain" description="VTT" evidence="2">
    <location>
        <begin position="36"/>
        <end position="156"/>
    </location>
</feature>
<feature type="transmembrane region" description="Helical" evidence="1">
    <location>
        <begin position="52"/>
        <end position="78"/>
    </location>
</feature>
<evidence type="ECO:0000313" key="3">
    <source>
        <dbReference type="EMBL" id="SNZ21544.1"/>
    </source>
</evidence>
<evidence type="ECO:0000259" key="2">
    <source>
        <dbReference type="Pfam" id="PF09335"/>
    </source>
</evidence>
<evidence type="ECO:0000313" key="4">
    <source>
        <dbReference type="Proteomes" id="UP000219439"/>
    </source>
</evidence>
<dbReference type="PANTHER" id="PTHR42709">
    <property type="entry name" value="ALKALINE PHOSPHATASE LIKE PROTEIN"/>
    <property type="match status" value="1"/>
</dbReference>
<dbReference type="PANTHER" id="PTHR42709:SF11">
    <property type="entry name" value="DEDA FAMILY PROTEIN"/>
    <property type="match status" value="1"/>
</dbReference>
<dbReference type="RefSeq" id="WP_097155919.1">
    <property type="nucleotide sequence ID" value="NZ_OBEL01000009.1"/>
</dbReference>